<protein>
    <submittedName>
        <fullName evidence="2">Tetratricopeptide repeat protein</fullName>
    </submittedName>
</protein>
<evidence type="ECO:0000313" key="3">
    <source>
        <dbReference type="Proteomes" id="UP000294613"/>
    </source>
</evidence>
<dbReference type="Gene3D" id="1.25.40.10">
    <property type="entry name" value="Tetratricopeptide repeat domain"/>
    <property type="match status" value="2"/>
</dbReference>
<keyword evidence="1" id="KW-0802">TPR repeat</keyword>
<dbReference type="InterPro" id="IPR011716">
    <property type="entry name" value="TPR-3"/>
</dbReference>
<organism evidence="2 3">
    <name type="scientific">Faecalimonas umbilicata</name>
    <dbReference type="NCBI Taxonomy" id="1912855"/>
    <lineage>
        <taxon>Bacteria</taxon>
        <taxon>Bacillati</taxon>
        <taxon>Bacillota</taxon>
        <taxon>Clostridia</taxon>
        <taxon>Lachnospirales</taxon>
        <taxon>Lachnospiraceae</taxon>
        <taxon>Faecalimonas</taxon>
    </lineage>
</organism>
<proteinExistence type="predicted"/>
<dbReference type="Proteomes" id="UP000294613">
    <property type="component" value="Unassembled WGS sequence"/>
</dbReference>
<comment type="caution">
    <text evidence="2">The sequence shown here is derived from an EMBL/GenBank/DDBJ whole genome shotgun (WGS) entry which is preliminary data.</text>
</comment>
<dbReference type="SUPFAM" id="SSF48452">
    <property type="entry name" value="TPR-like"/>
    <property type="match status" value="1"/>
</dbReference>
<feature type="repeat" description="TPR" evidence="1">
    <location>
        <begin position="62"/>
        <end position="95"/>
    </location>
</feature>
<name>A0A4R3JSP7_9FIRM</name>
<dbReference type="InterPro" id="IPR019734">
    <property type="entry name" value="TPR_rpt"/>
</dbReference>
<dbReference type="Pfam" id="PF07720">
    <property type="entry name" value="TPR_3"/>
    <property type="match status" value="1"/>
</dbReference>
<evidence type="ECO:0000313" key="2">
    <source>
        <dbReference type="EMBL" id="TCS70223.1"/>
    </source>
</evidence>
<dbReference type="PROSITE" id="PS50293">
    <property type="entry name" value="TPR_REGION"/>
    <property type="match status" value="1"/>
</dbReference>
<dbReference type="AlphaFoldDB" id="A0A4R3JSP7"/>
<evidence type="ECO:0000256" key="1">
    <source>
        <dbReference type="PROSITE-ProRule" id="PRU00339"/>
    </source>
</evidence>
<dbReference type="EMBL" id="SLZV01000001">
    <property type="protein sequence ID" value="TCS70223.1"/>
    <property type="molecule type" value="Genomic_DNA"/>
</dbReference>
<dbReference type="SMART" id="SM00028">
    <property type="entry name" value="TPR"/>
    <property type="match status" value="2"/>
</dbReference>
<reference evidence="2 3" key="1">
    <citation type="submission" date="2019-03" db="EMBL/GenBank/DDBJ databases">
        <title>Genomic Encyclopedia of Type Strains, Phase IV (KMG-IV): sequencing the most valuable type-strain genomes for metagenomic binning, comparative biology and taxonomic classification.</title>
        <authorList>
            <person name="Goeker M."/>
        </authorList>
    </citation>
    <scope>NUCLEOTIDE SEQUENCE [LARGE SCALE GENOMIC DNA]</scope>
    <source>
        <strain evidence="2 3">DSM 103426</strain>
    </source>
</reference>
<dbReference type="InterPro" id="IPR011990">
    <property type="entry name" value="TPR-like_helical_dom_sf"/>
</dbReference>
<dbReference type="Pfam" id="PF13424">
    <property type="entry name" value="TPR_12"/>
    <property type="match status" value="1"/>
</dbReference>
<accession>A0A4R3JSP7</accession>
<sequence>MNQGGIVLKSKKWALCVLVFMLLVFAGCTRATEEGMELFEQKKYDEALELFQKEAESGEEQAEAYLGMGLVYWEQQKYEEARNAFQKALDAGTEKTGTLYNLLASCEMQLGDYQSALNHYNLGLQSEGNSAELTQEMEFNQIAAYEKLYEWESAKAKIEEYIAKYPDDEAAKKEAEFLRTR</sequence>
<gene>
    <name evidence="2" type="ORF">EDD74_10171</name>
</gene>
<dbReference type="PROSITE" id="PS50005">
    <property type="entry name" value="TPR"/>
    <property type="match status" value="1"/>
</dbReference>
<dbReference type="Pfam" id="PF13174">
    <property type="entry name" value="TPR_6"/>
    <property type="match status" value="1"/>
</dbReference>